<gene>
    <name evidence="7" type="ORF">CcCBS67573_g02092</name>
</gene>
<proteinExistence type="inferred from homology"/>
<feature type="domain" description="Glycoside hydrolase family 5" evidence="5">
    <location>
        <begin position="122"/>
        <end position="308"/>
    </location>
</feature>
<dbReference type="InterPro" id="IPR041036">
    <property type="entry name" value="GH5_C"/>
</dbReference>
<evidence type="ECO:0000256" key="3">
    <source>
        <dbReference type="ARBA" id="ARBA00023295"/>
    </source>
</evidence>
<dbReference type="InterPro" id="IPR013780">
    <property type="entry name" value="Glyco_hydro_b"/>
</dbReference>
<dbReference type="InterPro" id="IPR001547">
    <property type="entry name" value="Glyco_hydro_5"/>
</dbReference>
<keyword evidence="8" id="KW-1185">Reference proteome</keyword>
<evidence type="ECO:0000256" key="1">
    <source>
        <dbReference type="ARBA" id="ARBA00005641"/>
    </source>
</evidence>
<feature type="compositionally biased region" description="Low complexity" evidence="4">
    <location>
        <begin position="660"/>
        <end position="669"/>
    </location>
</feature>
<feature type="domain" description="Glycoside hydrolase family 5 C-terminal" evidence="6">
    <location>
        <begin position="713"/>
        <end position="804"/>
    </location>
</feature>
<organism evidence="7 8">
    <name type="scientific">Chytriomyces confervae</name>
    <dbReference type="NCBI Taxonomy" id="246404"/>
    <lineage>
        <taxon>Eukaryota</taxon>
        <taxon>Fungi</taxon>
        <taxon>Fungi incertae sedis</taxon>
        <taxon>Chytridiomycota</taxon>
        <taxon>Chytridiomycota incertae sedis</taxon>
        <taxon>Chytridiomycetes</taxon>
        <taxon>Chytridiales</taxon>
        <taxon>Chytriomycetaceae</taxon>
        <taxon>Chytriomyces</taxon>
    </lineage>
</organism>
<dbReference type="STRING" id="246404.A0A507FLY2"/>
<evidence type="ECO:0008006" key="9">
    <source>
        <dbReference type="Google" id="ProtNLM"/>
    </source>
</evidence>
<sequence length="855" mass="94875">MKDQGLKPAAPPAKWILLSGSDAESDQDTARECVYSQRGASIDPDNSLPRAHEWGKSTISTPNSVTDPSTLASHFKDEHGRVVHLRGVNVCGHSKLPTYPHSGSTHVDTPEFFNHRNVSFIGRPFALSEADEHFQRIKSWGLTFVRLLVTWESLEHAGPGIYDEEFIAYLVQILKKAENHGVKCFIDPHQDTWSRFSGGSGAPGWTFEICGMDLTSFQTVNAAHVHNLSEKVAEPHMFWPTNYSKLASATMFTLFFAGHVLAPDAKYQGVNVGTFMQERYVACYAHLAERLRHCKAVVGFEFMNEPHYGYIGLKSMLQFDPYVFLHYGLVPNALQSFALGSGMEVDVDHYVKNFVGLTNKSGTKRVNSEKRSAWLKYGECVWKQHGVWGLDAGGNPVILKPDYFTKNPATGAPIDFCKNFYVPLIRRYAQAIQAVNAENLIFFGPIPNEDPPVLNSEDRAHPNLVYAPHWYDLKALNSKGFDPSYTLDVQGLARGTKNLLSAIYFGASGAEKNYTGQLGNIVRAGRTMVGSRPIVLGEVGIPMDINNKEAYESGNYETHNLFLDTVISSMEANMLNFTLWNYNPGNDNTHGDHWNGEDFSIYSPNASVPASRTASPMGSRPSSPIIGRKARPAVAPSKLNITSSNEGPSHNTLSTSSGLTKPGSTKAAAPPSPTTPTSPFEIMGRAMPDVNALEGDPNHFLHVGGRALDAVVRPYAAKIAGVPRLNRFNLENLVYVLEFTSVYNPVLPSMEQLVTAKTETQTPFITELFIPNFHYKFHNMNLVVDVSDGEWKYDEEKQSLYWMHDPLFTNSANAVPGDTVVHKLTLRTPLSKGGYERHSKGIFLRMWEFLTEVCE</sequence>
<evidence type="ECO:0000259" key="6">
    <source>
        <dbReference type="Pfam" id="PF18564"/>
    </source>
</evidence>
<dbReference type="OrthoDB" id="9971853at2759"/>
<dbReference type="PANTHER" id="PTHR31308">
    <property type="match status" value="1"/>
</dbReference>
<feature type="region of interest" description="Disordered" evidence="4">
    <location>
        <begin position="605"/>
        <end position="680"/>
    </location>
</feature>
<dbReference type="AlphaFoldDB" id="A0A507FLY2"/>
<keyword evidence="2" id="KW-0378">Hydrolase</keyword>
<dbReference type="SUPFAM" id="SSF51445">
    <property type="entry name" value="(Trans)glycosidases"/>
    <property type="match status" value="1"/>
</dbReference>
<dbReference type="Proteomes" id="UP000320333">
    <property type="component" value="Unassembled WGS sequence"/>
</dbReference>
<dbReference type="Gene3D" id="2.60.40.1180">
    <property type="entry name" value="Golgi alpha-mannosidase II"/>
    <property type="match status" value="1"/>
</dbReference>
<dbReference type="GO" id="GO:0050295">
    <property type="term" value="F:steryl-beta-glucosidase activity"/>
    <property type="evidence" value="ECO:0007669"/>
    <property type="project" value="TreeGrafter"/>
</dbReference>
<name>A0A507FLY2_9FUNG</name>
<dbReference type="Gene3D" id="3.20.20.80">
    <property type="entry name" value="Glycosidases"/>
    <property type="match status" value="1"/>
</dbReference>
<dbReference type="PANTHER" id="PTHR31308:SF5">
    <property type="entry name" value="ERGOSTERYL-BETA-GLUCOSIDASE"/>
    <property type="match status" value="1"/>
</dbReference>
<reference evidence="7 8" key="1">
    <citation type="journal article" date="2019" name="Sci. Rep.">
        <title>Comparative genomics of chytrid fungi reveal insights into the obligate biotrophic and pathogenic lifestyle of Synchytrium endobioticum.</title>
        <authorList>
            <person name="van de Vossenberg B.T.L.H."/>
            <person name="Warris S."/>
            <person name="Nguyen H.D.T."/>
            <person name="van Gent-Pelzer M.P.E."/>
            <person name="Joly D.L."/>
            <person name="van de Geest H.C."/>
            <person name="Bonants P.J.M."/>
            <person name="Smith D.S."/>
            <person name="Levesque C.A."/>
            <person name="van der Lee T.A.J."/>
        </authorList>
    </citation>
    <scope>NUCLEOTIDE SEQUENCE [LARGE SCALE GENOMIC DNA]</scope>
    <source>
        <strain evidence="7 8">CBS 675.73</strain>
    </source>
</reference>
<evidence type="ECO:0000313" key="7">
    <source>
        <dbReference type="EMBL" id="TPX76635.1"/>
    </source>
</evidence>
<dbReference type="EMBL" id="QEAP01000041">
    <property type="protein sequence ID" value="TPX76635.1"/>
    <property type="molecule type" value="Genomic_DNA"/>
</dbReference>
<dbReference type="InterPro" id="IPR052066">
    <property type="entry name" value="Glycosphingolipid_Hydrolases"/>
</dbReference>
<evidence type="ECO:0000313" key="8">
    <source>
        <dbReference type="Proteomes" id="UP000320333"/>
    </source>
</evidence>
<dbReference type="Pfam" id="PF00150">
    <property type="entry name" value="Cellulase"/>
    <property type="match status" value="1"/>
</dbReference>
<feature type="compositionally biased region" description="Polar residues" evidence="4">
    <location>
        <begin position="639"/>
        <end position="659"/>
    </location>
</feature>
<protein>
    <recommendedName>
        <fullName evidence="9">Glycoside hydrolase family 5 domain-containing protein</fullName>
    </recommendedName>
</protein>
<feature type="compositionally biased region" description="Polar residues" evidence="4">
    <location>
        <begin position="57"/>
        <end position="67"/>
    </location>
</feature>
<accession>A0A507FLY2</accession>
<feature type="region of interest" description="Disordered" evidence="4">
    <location>
        <begin position="40"/>
        <end position="67"/>
    </location>
</feature>
<evidence type="ECO:0000256" key="4">
    <source>
        <dbReference type="SAM" id="MobiDB-lite"/>
    </source>
</evidence>
<evidence type="ECO:0000256" key="2">
    <source>
        <dbReference type="ARBA" id="ARBA00022801"/>
    </source>
</evidence>
<dbReference type="GO" id="GO:0000272">
    <property type="term" value="P:polysaccharide catabolic process"/>
    <property type="evidence" value="ECO:0007669"/>
    <property type="project" value="InterPro"/>
</dbReference>
<evidence type="ECO:0000259" key="5">
    <source>
        <dbReference type="Pfam" id="PF00150"/>
    </source>
</evidence>
<dbReference type="Pfam" id="PF18564">
    <property type="entry name" value="Glyco_hydro_5_C"/>
    <property type="match status" value="1"/>
</dbReference>
<comment type="similarity">
    <text evidence="1">Belongs to the glycosyl hydrolase 5 (cellulase A) family.</text>
</comment>
<dbReference type="GO" id="GO:1904462">
    <property type="term" value="P:ergosteryl 3-beta-D-glucoside catabolic process"/>
    <property type="evidence" value="ECO:0007669"/>
    <property type="project" value="TreeGrafter"/>
</dbReference>
<dbReference type="InterPro" id="IPR017853">
    <property type="entry name" value="GH"/>
</dbReference>
<feature type="compositionally biased region" description="Polar residues" evidence="4">
    <location>
        <begin position="605"/>
        <end position="622"/>
    </location>
</feature>
<keyword evidence="3" id="KW-0326">Glycosidase</keyword>
<comment type="caution">
    <text evidence="7">The sequence shown here is derived from an EMBL/GenBank/DDBJ whole genome shotgun (WGS) entry which is preliminary data.</text>
</comment>